<evidence type="ECO:0000313" key="3">
    <source>
        <dbReference type="Proteomes" id="UP000197468"/>
    </source>
</evidence>
<organism evidence="2 3">
    <name type="scientific">Roseateles aquatilis</name>
    <dbReference type="NCBI Taxonomy" id="431061"/>
    <lineage>
        <taxon>Bacteria</taxon>
        <taxon>Pseudomonadati</taxon>
        <taxon>Pseudomonadota</taxon>
        <taxon>Betaproteobacteria</taxon>
        <taxon>Burkholderiales</taxon>
        <taxon>Sphaerotilaceae</taxon>
        <taxon>Roseateles</taxon>
    </lineage>
</organism>
<keyword evidence="2" id="KW-0456">Lyase</keyword>
<protein>
    <submittedName>
        <fullName evidence="2">Ornithine cyclodeaminase</fullName>
        <ecNumber evidence="2">4.3.1.12</ecNumber>
    </submittedName>
</protein>
<dbReference type="InterPro" id="IPR003462">
    <property type="entry name" value="ODC_Mu_crystall"/>
</dbReference>
<keyword evidence="3" id="KW-1185">Reference proteome</keyword>
<evidence type="ECO:0000313" key="2">
    <source>
        <dbReference type="EMBL" id="OWQ93466.1"/>
    </source>
</evidence>
<gene>
    <name evidence="2" type="ORF">CDN99_03055</name>
</gene>
<dbReference type="Gene3D" id="3.30.1780.10">
    <property type="entry name" value="ornithine cyclodeaminase, domain 1"/>
    <property type="match status" value="1"/>
</dbReference>
<dbReference type="Gene3D" id="3.40.50.720">
    <property type="entry name" value="NAD(P)-binding Rossmann-like Domain"/>
    <property type="match status" value="1"/>
</dbReference>
<dbReference type="PANTHER" id="PTHR13812:SF19">
    <property type="entry name" value="KETIMINE REDUCTASE MU-CRYSTALLIN"/>
    <property type="match status" value="1"/>
</dbReference>
<dbReference type="GO" id="GO:0008473">
    <property type="term" value="F:ornithine cyclodeaminase activity"/>
    <property type="evidence" value="ECO:0007669"/>
    <property type="project" value="UniProtKB-EC"/>
</dbReference>
<proteinExistence type="predicted"/>
<comment type="caution">
    <text evidence="2">The sequence shown here is derived from an EMBL/GenBank/DDBJ whole genome shotgun (WGS) entry which is preliminary data.</text>
</comment>
<dbReference type="EC" id="4.3.1.12" evidence="2"/>
<dbReference type="RefSeq" id="WP_088382611.1">
    <property type="nucleotide sequence ID" value="NZ_NIOF01000001.1"/>
</dbReference>
<evidence type="ECO:0000256" key="1">
    <source>
        <dbReference type="SAM" id="MobiDB-lite"/>
    </source>
</evidence>
<dbReference type="PANTHER" id="PTHR13812">
    <property type="entry name" value="KETIMINE REDUCTASE MU-CRYSTALLIN"/>
    <property type="match status" value="1"/>
</dbReference>
<dbReference type="SUPFAM" id="SSF51735">
    <property type="entry name" value="NAD(P)-binding Rossmann-fold domains"/>
    <property type="match status" value="1"/>
</dbReference>
<dbReference type="NCBIfam" id="NF005762">
    <property type="entry name" value="PRK07589.1"/>
    <property type="match status" value="1"/>
</dbReference>
<dbReference type="AlphaFoldDB" id="A0A246JLE6"/>
<dbReference type="InterPro" id="IPR036291">
    <property type="entry name" value="NAD(P)-bd_dom_sf"/>
</dbReference>
<dbReference type="Pfam" id="PF02423">
    <property type="entry name" value="OCD_Mu_crystall"/>
    <property type="match status" value="1"/>
</dbReference>
<sequence length="379" mass="40764">MTRLLMTADVARIVRHHGLAESFSALARYIADDYRRWSEFDKSARVANHSDDGVIELMPISDASLYSFKYVNGHPKNHRVGLPTVMAFGVLADVATGTPAVLSELTLSTALRTAATSALVARHLARPDSRSMALIGNGAQAEFQAMAFHHLLGIDEIRLFDVDPAATDKLVRHLSRVPGLTLIRSASTADAVRGADIVTTVTADKRNATILTPEMVEPGMHINGVGGDCPGKTELHRDVLTRASVFVEYEPQSRIEGDLQQMPADFPVTEFWRVLRGEAAGRGSPEEVTVFDSVGFALEDFATLRWLRDRALALNLGRDLALVPDMADPKDLFGELRIKDDVAETAATRAAPPAATVAAALPGSPRDAGSARATAPLVA</sequence>
<dbReference type="EMBL" id="NIOF01000001">
    <property type="protein sequence ID" value="OWQ93466.1"/>
    <property type="molecule type" value="Genomic_DNA"/>
</dbReference>
<name>A0A246JLE6_9BURK</name>
<dbReference type="InterPro" id="IPR023401">
    <property type="entry name" value="ODC_N"/>
</dbReference>
<dbReference type="OrthoDB" id="9809203at2"/>
<accession>A0A246JLE6</accession>
<dbReference type="Proteomes" id="UP000197468">
    <property type="component" value="Unassembled WGS sequence"/>
</dbReference>
<reference evidence="2 3" key="1">
    <citation type="journal article" date="2008" name="Int. J. Syst. Evol. Microbiol.">
        <title>Description of Roseateles aquatilis sp. nov. and Roseateles terrae sp. nov., in the class Betaproteobacteria, and emended description of the genus Roseateles.</title>
        <authorList>
            <person name="Gomila M."/>
            <person name="Bowien B."/>
            <person name="Falsen E."/>
            <person name="Moore E.R."/>
            <person name="Lalucat J."/>
        </authorList>
    </citation>
    <scope>NUCLEOTIDE SEQUENCE [LARGE SCALE GENOMIC DNA]</scope>
    <source>
        <strain evidence="2 3">CCUG 48205</strain>
    </source>
</reference>
<feature type="region of interest" description="Disordered" evidence="1">
    <location>
        <begin position="359"/>
        <end position="379"/>
    </location>
</feature>